<dbReference type="Proteomes" id="UP000054166">
    <property type="component" value="Unassembled WGS sequence"/>
</dbReference>
<gene>
    <name evidence="2" type="ORF">PILCRDRAFT_816453</name>
</gene>
<feature type="transmembrane region" description="Helical" evidence="1">
    <location>
        <begin position="28"/>
        <end position="48"/>
    </location>
</feature>
<dbReference type="AlphaFoldDB" id="A0A0C3G1Y5"/>
<proteinExistence type="predicted"/>
<keyword evidence="1" id="KW-1133">Transmembrane helix</keyword>
<evidence type="ECO:0000313" key="3">
    <source>
        <dbReference type="Proteomes" id="UP000054166"/>
    </source>
</evidence>
<protein>
    <submittedName>
        <fullName evidence="2">Uncharacterized protein</fullName>
    </submittedName>
</protein>
<dbReference type="HOGENOM" id="CLU_2832040_0_0_1"/>
<organism evidence="2 3">
    <name type="scientific">Piloderma croceum (strain F 1598)</name>
    <dbReference type="NCBI Taxonomy" id="765440"/>
    <lineage>
        <taxon>Eukaryota</taxon>
        <taxon>Fungi</taxon>
        <taxon>Dikarya</taxon>
        <taxon>Basidiomycota</taxon>
        <taxon>Agaricomycotina</taxon>
        <taxon>Agaricomycetes</taxon>
        <taxon>Agaricomycetidae</taxon>
        <taxon>Atheliales</taxon>
        <taxon>Atheliaceae</taxon>
        <taxon>Piloderma</taxon>
    </lineage>
</organism>
<accession>A0A0C3G1Y5</accession>
<reference evidence="2 3" key="1">
    <citation type="submission" date="2014-04" db="EMBL/GenBank/DDBJ databases">
        <authorList>
            <consortium name="DOE Joint Genome Institute"/>
            <person name="Kuo A."/>
            <person name="Tarkka M."/>
            <person name="Buscot F."/>
            <person name="Kohler A."/>
            <person name="Nagy L.G."/>
            <person name="Floudas D."/>
            <person name="Copeland A."/>
            <person name="Barry K.W."/>
            <person name="Cichocki N."/>
            <person name="Veneault-Fourrey C."/>
            <person name="LaButti K."/>
            <person name="Lindquist E.A."/>
            <person name="Lipzen A."/>
            <person name="Lundell T."/>
            <person name="Morin E."/>
            <person name="Murat C."/>
            <person name="Sun H."/>
            <person name="Tunlid A."/>
            <person name="Henrissat B."/>
            <person name="Grigoriev I.V."/>
            <person name="Hibbett D.S."/>
            <person name="Martin F."/>
            <person name="Nordberg H.P."/>
            <person name="Cantor M.N."/>
            <person name="Hua S.X."/>
        </authorList>
    </citation>
    <scope>NUCLEOTIDE SEQUENCE [LARGE SCALE GENOMIC DNA]</scope>
    <source>
        <strain evidence="2 3">F 1598</strain>
    </source>
</reference>
<reference evidence="3" key="2">
    <citation type="submission" date="2015-01" db="EMBL/GenBank/DDBJ databases">
        <title>Evolutionary Origins and Diversification of the Mycorrhizal Mutualists.</title>
        <authorList>
            <consortium name="DOE Joint Genome Institute"/>
            <consortium name="Mycorrhizal Genomics Consortium"/>
            <person name="Kohler A."/>
            <person name="Kuo A."/>
            <person name="Nagy L.G."/>
            <person name="Floudas D."/>
            <person name="Copeland A."/>
            <person name="Barry K.W."/>
            <person name="Cichocki N."/>
            <person name="Veneault-Fourrey C."/>
            <person name="LaButti K."/>
            <person name="Lindquist E.A."/>
            <person name="Lipzen A."/>
            <person name="Lundell T."/>
            <person name="Morin E."/>
            <person name="Murat C."/>
            <person name="Riley R."/>
            <person name="Ohm R."/>
            <person name="Sun H."/>
            <person name="Tunlid A."/>
            <person name="Henrissat B."/>
            <person name="Grigoriev I.V."/>
            <person name="Hibbett D.S."/>
            <person name="Martin F."/>
        </authorList>
    </citation>
    <scope>NUCLEOTIDE SEQUENCE [LARGE SCALE GENOMIC DNA]</scope>
    <source>
        <strain evidence="3">F 1598</strain>
    </source>
</reference>
<evidence type="ECO:0000313" key="2">
    <source>
        <dbReference type="EMBL" id="KIM85879.1"/>
    </source>
</evidence>
<sequence>MAGDRSKATILNMMIDIADQNGESQLDALVVCLIYVAIAVPSLLRVLAPIPELYIPLVYWYLGRIG</sequence>
<keyword evidence="1" id="KW-0812">Transmembrane</keyword>
<dbReference type="EMBL" id="KN832983">
    <property type="protein sequence ID" value="KIM85879.1"/>
    <property type="molecule type" value="Genomic_DNA"/>
</dbReference>
<evidence type="ECO:0000256" key="1">
    <source>
        <dbReference type="SAM" id="Phobius"/>
    </source>
</evidence>
<dbReference type="InParanoid" id="A0A0C3G1Y5"/>
<keyword evidence="3" id="KW-1185">Reference proteome</keyword>
<keyword evidence="1" id="KW-0472">Membrane</keyword>
<name>A0A0C3G1Y5_PILCF</name>